<dbReference type="Gene3D" id="1.25.40.420">
    <property type="match status" value="1"/>
</dbReference>
<dbReference type="Pfam" id="PF00651">
    <property type="entry name" value="BTB"/>
    <property type="match status" value="1"/>
</dbReference>
<dbReference type="STRING" id="174720.A0A0N5C010"/>
<dbReference type="AlphaFoldDB" id="A0A0N5C010"/>
<dbReference type="InterPro" id="IPR002083">
    <property type="entry name" value="MATH/TRAF_dom"/>
</dbReference>
<feature type="domain" description="MATH" evidence="2">
    <location>
        <begin position="1"/>
        <end position="125"/>
    </location>
</feature>
<evidence type="ECO:0000313" key="3">
    <source>
        <dbReference type="Proteomes" id="UP000046392"/>
    </source>
</evidence>
<dbReference type="Gene3D" id="3.30.710.10">
    <property type="entry name" value="Potassium Channel Kv1.1, Chain A"/>
    <property type="match status" value="1"/>
</dbReference>
<name>A0A0N5C010_STREA</name>
<sequence length="334" mass="38481">MCSIEKFPLRTEKTGERVTSRTFIIGCKNRSEWYLEIYPNGHNSDSKDYVSVFLMLKKPDKASAKFRFSILNDKKGEKNSITFSNVRDFVKNMRLGSPRFVRKDFLLNDSNGLLINDKLTILCEIEIIDVKSEYHNNPKTSINATIPQSKSLLNYGKMLNSSLYSDCIIKVKDTEIKVHKVVLAAQSPIFSNILKSKLEESGTNVIEIENFRVEVVREMVKYIYTDEVSDIQNMANEVLEIADKYGLDRLKAISAQYLCRNLTIKNVCERFALSEKCSIQSLKECCMEFIIENDECLMETKEWKEFVLIHPLLLESLFLKALNISLTESISEKK</sequence>
<dbReference type="PROSITE" id="PS50144">
    <property type="entry name" value="MATH"/>
    <property type="match status" value="1"/>
</dbReference>
<dbReference type="InterPro" id="IPR008974">
    <property type="entry name" value="TRAF-like"/>
</dbReference>
<dbReference type="Proteomes" id="UP000046392">
    <property type="component" value="Unplaced"/>
</dbReference>
<dbReference type="PROSITE" id="PS50097">
    <property type="entry name" value="BTB"/>
    <property type="match status" value="1"/>
</dbReference>
<dbReference type="SUPFAM" id="SSF49599">
    <property type="entry name" value="TRAF domain-like"/>
    <property type="match status" value="1"/>
</dbReference>
<dbReference type="SUPFAM" id="SSF54695">
    <property type="entry name" value="POZ domain"/>
    <property type="match status" value="1"/>
</dbReference>
<dbReference type="WBParaSite" id="SPAL_0001134700.1">
    <property type="protein sequence ID" value="SPAL_0001134700.1"/>
    <property type="gene ID" value="SPAL_0001134700"/>
</dbReference>
<keyword evidence="3" id="KW-1185">Reference proteome</keyword>
<dbReference type="Pfam" id="PF22486">
    <property type="entry name" value="MATH_2"/>
    <property type="match status" value="1"/>
</dbReference>
<reference evidence="4" key="1">
    <citation type="submission" date="2017-02" db="UniProtKB">
        <authorList>
            <consortium name="WormBaseParasite"/>
        </authorList>
    </citation>
    <scope>IDENTIFICATION</scope>
</reference>
<dbReference type="InterPro" id="IPR000210">
    <property type="entry name" value="BTB/POZ_dom"/>
</dbReference>
<evidence type="ECO:0000259" key="2">
    <source>
        <dbReference type="PROSITE" id="PS50144"/>
    </source>
</evidence>
<evidence type="ECO:0000259" key="1">
    <source>
        <dbReference type="PROSITE" id="PS50097"/>
    </source>
</evidence>
<dbReference type="Gene3D" id="2.60.210.10">
    <property type="entry name" value="Apoptosis, Tumor Necrosis Factor Receptor Associated Protein 2, Chain A"/>
    <property type="match status" value="1"/>
</dbReference>
<dbReference type="InterPro" id="IPR011333">
    <property type="entry name" value="SKP1/BTB/POZ_sf"/>
</dbReference>
<organism evidence="3 4">
    <name type="scientific">Strongyloides papillosus</name>
    <name type="common">Intestinal threadworm</name>
    <dbReference type="NCBI Taxonomy" id="174720"/>
    <lineage>
        <taxon>Eukaryota</taxon>
        <taxon>Metazoa</taxon>
        <taxon>Ecdysozoa</taxon>
        <taxon>Nematoda</taxon>
        <taxon>Chromadorea</taxon>
        <taxon>Rhabditida</taxon>
        <taxon>Tylenchina</taxon>
        <taxon>Panagrolaimomorpha</taxon>
        <taxon>Strongyloidoidea</taxon>
        <taxon>Strongyloididae</taxon>
        <taxon>Strongyloides</taxon>
    </lineage>
</organism>
<feature type="domain" description="BTB" evidence="1">
    <location>
        <begin position="165"/>
        <end position="232"/>
    </location>
</feature>
<dbReference type="GO" id="GO:0030163">
    <property type="term" value="P:protein catabolic process"/>
    <property type="evidence" value="ECO:0007669"/>
    <property type="project" value="UniProtKB-ARBA"/>
</dbReference>
<evidence type="ECO:0000313" key="4">
    <source>
        <dbReference type="WBParaSite" id="SPAL_0001134700.1"/>
    </source>
</evidence>
<proteinExistence type="predicted"/>
<dbReference type="PANTHER" id="PTHR24413">
    <property type="entry name" value="SPECKLE-TYPE POZ PROTEIN"/>
    <property type="match status" value="1"/>
</dbReference>
<dbReference type="SMART" id="SM00225">
    <property type="entry name" value="BTB"/>
    <property type="match status" value="1"/>
</dbReference>
<protein>
    <submittedName>
        <fullName evidence="4">BTB domain-containing protein</fullName>
    </submittedName>
</protein>
<accession>A0A0N5C010</accession>